<dbReference type="AlphaFoldDB" id="A0A5A9W579"/>
<evidence type="ECO:0000259" key="1">
    <source>
        <dbReference type="Pfam" id="PF09500"/>
    </source>
</evidence>
<gene>
    <name evidence="2" type="ORF">E1H14_03085</name>
</gene>
<dbReference type="InterPro" id="IPR012660">
    <property type="entry name" value="YiiD_C"/>
</dbReference>
<dbReference type="Gene3D" id="3.10.129.10">
    <property type="entry name" value="Hotdog Thioesterase"/>
    <property type="match status" value="1"/>
</dbReference>
<reference evidence="2 3" key="1">
    <citation type="submission" date="2019-03" db="EMBL/GenBank/DDBJ databases">
        <title>Nitrincola sp. nov. isolated from an Indian soda lake.</title>
        <authorList>
            <person name="Joshi A."/>
            <person name="Thite S.V."/>
            <person name="Joseph N."/>
            <person name="Dhotre D."/>
            <person name="Moorthy M."/>
            <person name="Shouche Y.S."/>
        </authorList>
    </citation>
    <scope>NUCLEOTIDE SEQUENCE [LARGE SCALE GENOMIC DNA]</scope>
    <source>
        <strain evidence="2 3">MEB193</strain>
    </source>
</reference>
<comment type="caution">
    <text evidence="2">The sequence shown here is derived from an EMBL/GenBank/DDBJ whole genome shotgun (WGS) entry which is preliminary data.</text>
</comment>
<protein>
    <recommendedName>
        <fullName evidence="1">Thioesterase putative domain-containing protein</fullName>
    </recommendedName>
</protein>
<dbReference type="OrthoDB" id="572024at2"/>
<dbReference type="SUPFAM" id="SSF54637">
    <property type="entry name" value="Thioesterase/thiol ester dehydrase-isomerase"/>
    <property type="match status" value="1"/>
</dbReference>
<evidence type="ECO:0000313" key="2">
    <source>
        <dbReference type="EMBL" id="KAA0875693.1"/>
    </source>
</evidence>
<proteinExistence type="predicted"/>
<feature type="domain" description="Thioesterase putative" evidence="1">
    <location>
        <begin position="10"/>
        <end position="149"/>
    </location>
</feature>
<organism evidence="2 3">
    <name type="scientific">Nitrincola tapanii</name>
    <dbReference type="NCBI Taxonomy" id="1708751"/>
    <lineage>
        <taxon>Bacteria</taxon>
        <taxon>Pseudomonadati</taxon>
        <taxon>Pseudomonadota</taxon>
        <taxon>Gammaproteobacteria</taxon>
        <taxon>Oceanospirillales</taxon>
        <taxon>Oceanospirillaceae</taxon>
        <taxon>Nitrincola</taxon>
    </lineage>
</organism>
<dbReference type="Proteomes" id="UP000325302">
    <property type="component" value="Unassembled WGS sequence"/>
</dbReference>
<dbReference type="InterPro" id="IPR029069">
    <property type="entry name" value="HotDog_dom_sf"/>
</dbReference>
<name>A0A5A9W579_9GAMM</name>
<dbReference type="EMBL" id="SMRS01000002">
    <property type="protein sequence ID" value="KAA0875693.1"/>
    <property type="molecule type" value="Genomic_DNA"/>
</dbReference>
<sequence length="158" mass="17576">MGKSMKSDAEFMQQLFQEIPLVQAMQLQSLQFDGQFLELKVPLAPNLNDKGTAFGGSLAALATLAGWCLTTRYLHKQGWEAEVVVVKSEIQYLAPVTRAFTAQAKLPNEALVQAFTQSFSERGRARWTLEVLVEEAGQRAFVLTGEYLARVRPRLEAA</sequence>
<dbReference type="NCBIfam" id="TIGR02447">
    <property type="entry name" value="yiiD_Cterm"/>
    <property type="match status" value="1"/>
</dbReference>
<accession>A0A5A9W579</accession>
<dbReference type="Pfam" id="PF09500">
    <property type="entry name" value="YiiD_C"/>
    <property type="match status" value="1"/>
</dbReference>
<keyword evidence="3" id="KW-1185">Reference proteome</keyword>
<evidence type="ECO:0000313" key="3">
    <source>
        <dbReference type="Proteomes" id="UP000325302"/>
    </source>
</evidence>